<evidence type="ECO:0000256" key="1">
    <source>
        <dbReference type="SAM" id="MobiDB-lite"/>
    </source>
</evidence>
<feature type="compositionally biased region" description="Low complexity" evidence="1">
    <location>
        <begin position="59"/>
        <end position="70"/>
    </location>
</feature>
<keyword evidence="3" id="KW-1185">Reference proteome</keyword>
<dbReference type="Proteomes" id="UP000275385">
    <property type="component" value="Unassembled WGS sequence"/>
</dbReference>
<feature type="region of interest" description="Disordered" evidence="1">
    <location>
        <begin position="1"/>
        <end position="88"/>
    </location>
</feature>
<feature type="compositionally biased region" description="Polar residues" evidence="1">
    <location>
        <begin position="29"/>
        <end position="41"/>
    </location>
</feature>
<proteinExistence type="predicted"/>
<gene>
    <name evidence="2" type="ORF">DL546_003879</name>
</gene>
<comment type="caution">
    <text evidence="2">The sequence shown here is derived from an EMBL/GenBank/DDBJ whole genome shotgun (WGS) entry which is preliminary data.</text>
</comment>
<evidence type="ECO:0000313" key="2">
    <source>
        <dbReference type="EMBL" id="RKU42930.1"/>
    </source>
</evidence>
<reference evidence="2 3" key="1">
    <citation type="submission" date="2018-08" db="EMBL/GenBank/DDBJ databases">
        <title>Draft genome of the lignicolous fungus Coniochaeta pulveracea.</title>
        <authorList>
            <person name="Borstlap C.J."/>
            <person name="De Witt R.N."/>
            <person name="Botha A."/>
            <person name="Volschenk H."/>
        </authorList>
    </citation>
    <scope>NUCLEOTIDE SEQUENCE [LARGE SCALE GENOMIC DNA]</scope>
    <source>
        <strain evidence="2 3">CAB683</strain>
    </source>
</reference>
<evidence type="ECO:0000313" key="3">
    <source>
        <dbReference type="Proteomes" id="UP000275385"/>
    </source>
</evidence>
<dbReference type="AlphaFoldDB" id="A0A420Y5B2"/>
<accession>A0A420Y5B2</accession>
<dbReference type="EMBL" id="QVQW01000049">
    <property type="protein sequence ID" value="RKU42930.1"/>
    <property type="molecule type" value="Genomic_DNA"/>
</dbReference>
<protein>
    <submittedName>
        <fullName evidence="2">Uncharacterized protein</fullName>
    </submittedName>
</protein>
<organism evidence="2 3">
    <name type="scientific">Coniochaeta pulveracea</name>
    <dbReference type="NCBI Taxonomy" id="177199"/>
    <lineage>
        <taxon>Eukaryota</taxon>
        <taxon>Fungi</taxon>
        <taxon>Dikarya</taxon>
        <taxon>Ascomycota</taxon>
        <taxon>Pezizomycotina</taxon>
        <taxon>Sordariomycetes</taxon>
        <taxon>Sordariomycetidae</taxon>
        <taxon>Coniochaetales</taxon>
        <taxon>Coniochaetaceae</taxon>
        <taxon>Coniochaeta</taxon>
    </lineage>
</organism>
<name>A0A420Y5B2_9PEZI</name>
<sequence length="88" mass="9064">MHSLKNLVHSKHRGHTQEGGHGSELAAHQTASKSGTTSNGTDAPAGVEVVEGRLPVEDGNNFPGTNPNPTHSNLGASAEKALKYPGTD</sequence>